<name>A0A420W713_9BACT</name>
<dbReference type="NCBIfam" id="TIGR00524">
    <property type="entry name" value="eIF-2B_rel"/>
    <property type="match status" value="1"/>
</dbReference>
<comment type="function">
    <text evidence="2">Catalyzes the interconversion of methylthioribose-1-phosphate (MTR-1-P) into methylthioribulose-1-phosphate (MTRu-1-P).</text>
</comment>
<dbReference type="InterPro" id="IPR037171">
    <property type="entry name" value="NagB/RpiA_transferase-like"/>
</dbReference>
<dbReference type="OrthoDB" id="9803436at2"/>
<feature type="site" description="Transition state stabilizer" evidence="2">
    <location>
        <position position="161"/>
    </location>
</feature>
<sequence length="353" mass="39006">MGRIKDIRPLKWTGESLLLLDQRKLPLKEEWIECRDYECVARAIENMVVRGAPAIGVVAAYGVVLGAKEVAEKAKSYVDFKAKVELIINRLAATRPTAVNLFWALKRMRRIVEAGKSIEDIVAALETEAVNIERQDVETNRKIGFFGAELLSSREVILTHCNTGALATAGYGTALGVIRAAVEMGKEVTVFVDETRPYLQGARLTAWELQEEGIPYYLITDNMAGYFMSLGEITCVIVGADRIARNGDTANKIGTYSLSVLAKEHGIPFYIAAPTSTFDLSIRSGSEIPIEERSEEEVLYCHCKDCRIAPYGAKVKNPAFDVTPHENITGIITEKGVINAPNEEKIVEFFKEA</sequence>
<dbReference type="Gene3D" id="3.40.50.10470">
    <property type="entry name" value="Translation initiation factor eif-2b, domain 2"/>
    <property type="match status" value="1"/>
</dbReference>
<comment type="similarity">
    <text evidence="2">Belongs to the EIF-2B alpha/beta/delta subunits family. MtnA subfamily.</text>
</comment>
<dbReference type="Gene3D" id="1.20.120.420">
    <property type="entry name" value="translation initiation factor eif-2b, domain 1"/>
    <property type="match status" value="1"/>
</dbReference>
<dbReference type="Pfam" id="PF01008">
    <property type="entry name" value="IF-2B"/>
    <property type="match status" value="1"/>
</dbReference>
<comment type="catalytic activity">
    <reaction evidence="2">
        <text>5-(methylsulfanyl)-alpha-D-ribose 1-phosphate = 5-(methylsulfanyl)-D-ribulose 1-phosphate</text>
        <dbReference type="Rhea" id="RHEA:19989"/>
        <dbReference type="ChEBI" id="CHEBI:58533"/>
        <dbReference type="ChEBI" id="CHEBI:58548"/>
        <dbReference type="EC" id="5.3.1.23"/>
    </reaction>
</comment>
<protein>
    <recommendedName>
        <fullName evidence="2">Methylthioribose-1-phosphate isomerase</fullName>
        <shortName evidence="2">M1Pi</shortName>
        <shortName evidence="2">MTR-1-P isomerase</shortName>
        <ecNumber evidence="2">5.3.1.23</ecNumber>
    </recommendedName>
    <alternativeName>
        <fullName evidence="2">S-methyl-5-thioribose-1-phosphate isomerase</fullName>
    </alternativeName>
</protein>
<feature type="binding site" evidence="2">
    <location>
        <begin position="251"/>
        <end position="252"/>
    </location>
    <ligand>
        <name>substrate</name>
    </ligand>
</feature>
<dbReference type="EMBL" id="RBIE01000002">
    <property type="protein sequence ID" value="RKQ61817.1"/>
    <property type="molecule type" value="Genomic_DNA"/>
</dbReference>
<dbReference type="SUPFAM" id="SSF100950">
    <property type="entry name" value="NagB/RpiA/CoA transferase-like"/>
    <property type="match status" value="1"/>
</dbReference>
<dbReference type="InterPro" id="IPR005251">
    <property type="entry name" value="IF-M1Pi"/>
</dbReference>
<dbReference type="NCBIfam" id="TIGR00512">
    <property type="entry name" value="salvage_mtnA"/>
    <property type="match status" value="1"/>
</dbReference>
<comment type="caution">
    <text evidence="3">The sequence shown here is derived from an EMBL/GenBank/DDBJ whole genome shotgun (WGS) entry which is preliminary data.</text>
</comment>
<dbReference type="NCBIfam" id="NF004326">
    <property type="entry name" value="PRK05720.1"/>
    <property type="match status" value="1"/>
</dbReference>
<dbReference type="PANTHER" id="PTHR43475">
    <property type="entry name" value="METHYLTHIORIBOSE-1-PHOSPHATE ISOMERASE"/>
    <property type="match status" value="1"/>
</dbReference>
<feature type="binding site" evidence="2">
    <location>
        <position position="95"/>
    </location>
    <ligand>
        <name>substrate</name>
    </ligand>
</feature>
<keyword evidence="2" id="KW-0486">Methionine biosynthesis</keyword>
<comment type="pathway">
    <text evidence="2">Amino-acid biosynthesis; L-methionine biosynthesis via salvage pathway; L-methionine from S-methyl-5-thio-alpha-D-ribose 1-phosphate: step 1/6.</text>
</comment>
<dbReference type="InterPro" id="IPR000649">
    <property type="entry name" value="IF-2B-related"/>
</dbReference>
<dbReference type="HAMAP" id="MF_01678">
    <property type="entry name" value="Salvage_MtnA"/>
    <property type="match status" value="1"/>
</dbReference>
<dbReference type="AlphaFoldDB" id="A0A420W713"/>
<dbReference type="GO" id="GO:0046523">
    <property type="term" value="F:S-methyl-5-thioribose-1-phosphate isomerase activity"/>
    <property type="evidence" value="ECO:0007669"/>
    <property type="project" value="UniProtKB-UniRule"/>
</dbReference>
<dbReference type="InterPro" id="IPR042529">
    <property type="entry name" value="IF_2B-like_C"/>
</dbReference>
<evidence type="ECO:0000256" key="1">
    <source>
        <dbReference type="ARBA" id="ARBA00023235"/>
    </source>
</evidence>
<dbReference type="FunFam" id="3.40.50.10470:FF:000006">
    <property type="entry name" value="Methylthioribose-1-phosphate isomerase"/>
    <property type="match status" value="1"/>
</dbReference>
<evidence type="ECO:0000313" key="3">
    <source>
        <dbReference type="EMBL" id="RKQ61817.1"/>
    </source>
</evidence>
<dbReference type="RefSeq" id="WP_121171189.1">
    <property type="nucleotide sequence ID" value="NZ_RBIE01000002.1"/>
</dbReference>
<dbReference type="UniPathway" id="UPA00904">
    <property type="reaction ID" value="UER00874"/>
</dbReference>
<evidence type="ECO:0000313" key="4">
    <source>
        <dbReference type="Proteomes" id="UP000280881"/>
    </source>
</evidence>
<dbReference type="InterPro" id="IPR011559">
    <property type="entry name" value="Initiation_fac_2B_a/b/d"/>
</dbReference>
<gene>
    <name evidence="2" type="primary">mtnA</name>
    <name evidence="3" type="ORF">C7457_1269</name>
</gene>
<dbReference type="InterPro" id="IPR027363">
    <property type="entry name" value="M1Pi_N"/>
</dbReference>
<dbReference type="PANTHER" id="PTHR43475:SF1">
    <property type="entry name" value="METHYLTHIORIBOSE-1-PHOSPHATE ISOMERASE"/>
    <property type="match status" value="1"/>
</dbReference>
<feature type="binding site" evidence="2">
    <location>
        <position position="200"/>
    </location>
    <ligand>
        <name>substrate</name>
    </ligand>
</feature>
<proteinExistence type="inferred from homology"/>
<organism evidence="3 4">
    <name type="scientific">Thermovibrio guaymasensis</name>
    <dbReference type="NCBI Taxonomy" id="240167"/>
    <lineage>
        <taxon>Bacteria</taxon>
        <taxon>Pseudomonadati</taxon>
        <taxon>Aquificota</taxon>
        <taxon>Aquificia</taxon>
        <taxon>Desulfurobacteriales</taxon>
        <taxon>Desulfurobacteriaceae</taxon>
        <taxon>Thermovibrio</taxon>
    </lineage>
</organism>
<reference evidence="3 4" key="1">
    <citation type="submission" date="2018-10" db="EMBL/GenBank/DDBJ databases">
        <title>Genomic Encyclopedia of Type Strains, Phase IV (KMG-IV): sequencing the most valuable type-strain genomes for metagenomic binning, comparative biology and taxonomic classification.</title>
        <authorList>
            <person name="Goeker M."/>
        </authorList>
    </citation>
    <scope>NUCLEOTIDE SEQUENCE [LARGE SCALE GENOMIC DNA]</scope>
    <source>
        <strain evidence="3 4">DSM 15521</strain>
    </source>
</reference>
<dbReference type="GO" id="GO:0019509">
    <property type="term" value="P:L-methionine salvage from methylthioadenosine"/>
    <property type="evidence" value="ECO:0007669"/>
    <property type="project" value="UniProtKB-UniRule"/>
</dbReference>
<dbReference type="FunFam" id="1.20.120.420:FF:000003">
    <property type="entry name" value="Methylthioribose-1-phosphate isomerase"/>
    <property type="match status" value="1"/>
</dbReference>
<keyword evidence="4" id="KW-1185">Reference proteome</keyword>
<keyword evidence="1 2" id="KW-0413">Isomerase</keyword>
<feature type="binding site" evidence="2">
    <location>
        <begin position="50"/>
        <end position="52"/>
    </location>
    <ligand>
        <name>substrate</name>
    </ligand>
</feature>
<dbReference type="EC" id="5.3.1.23" evidence="2"/>
<accession>A0A420W713</accession>
<evidence type="ECO:0000256" key="2">
    <source>
        <dbReference type="HAMAP-Rule" id="MF_01678"/>
    </source>
</evidence>
<keyword evidence="2" id="KW-0028">Amino-acid biosynthesis</keyword>
<feature type="active site" description="Proton donor" evidence="2">
    <location>
        <position position="241"/>
    </location>
</feature>
<dbReference type="Proteomes" id="UP000280881">
    <property type="component" value="Unassembled WGS sequence"/>
</dbReference>